<dbReference type="PATRIC" id="fig|55758.3.peg.1236"/>
<accession>A0A166AZN5</accession>
<dbReference type="RefSeq" id="WP_066972272.1">
    <property type="nucleotide sequence ID" value="NZ_LWMT01000225.1"/>
</dbReference>
<dbReference type="Proteomes" id="UP000077066">
    <property type="component" value="Unassembled WGS sequence"/>
</dbReference>
<name>A0A166AZN5_9EURY</name>
<reference evidence="2 3" key="1">
    <citation type="submission" date="2016-04" db="EMBL/GenBank/DDBJ databases">
        <title>Genome sequence of Methanobrevibacter filiformis DSM 11501.</title>
        <authorList>
            <person name="Poehlein A."/>
            <person name="Seedorf H."/>
            <person name="Daniel R."/>
        </authorList>
    </citation>
    <scope>NUCLEOTIDE SEQUENCE [LARGE SCALE GENOMIC DNA]</scope>
    <source>
        <strain evidence="2 3">DSM 11501</strain>
    </source>
</reference>
<proteinExistence type="inferred from homology"/>
<evidence type="ECO:0000313" key="3">
    <source>
        <dbReference type="Proteomes" id="UP000077066"/>
    </source>
</evidence>
<sequence length="93" mass="10695">MILTDDKTQIVNNVNSTISLEFDSLEESQLVYKSVINEVKTSPDYRSKLNLAIKDNFIHITIDSQDMTSFRASINSIIKWIKLSLEIINLTKF</sequence>
<dbReference type="Gene3D" id="3.30.310.50">
    <property type="entry name" value="Alpha-D-phosphohexomutase, C-terminal domain"/>
    <property type="match status" value="1"/>
</dbReference>
<dbReference type="InterPro" id="IPR015419">
    <property type="entry name" value="CTAG/Pcc1"/>
</dbReference>
<comment type="similarity">
    <text evidence="1">Belongs to the CTAG/PCC1 family.</text>
</comment>
<dbReference type="STRING" id="55758.MBFIL_10760"/>
<gene>
    <name evidence="2" type="ORF">MBFIL_10760</name>
</gene>
<dbReference type="AlphaFoldDB" id="A0A166AZN5"/>
<keyword evidence="3" id="KW-1185">Reference proteome</keyword>
<dbReference type="EMBL" id="LWMT01000225">
    <property type="protein sequence ID" value="KZX12676.1"/>
    <property type="molecule type" value="Genomic_DNA"/>
</dbReference>
<dbReference type="NCBIfam" id="NF011470">
    <property type="entry name" value="PRK14887.1"/>
    <property type="match status" value="1"/>
</dbReference>
<dbReference type="OrthoDB" id="8982at2157"/>
<protein>
    <submittedName>
        <fullName evidence="2">Transcription factor Pcc1</fullName>
    </submittedName>
</protein>
<evidence type="ECO:0000313" key="2">
    <source>
        <dbReference type="EMBL" id="KZX12676.1"/>
    </source>
</evidence>
<dbReference type="Pfam" id="PF09341">
    <property type="entry name" value="Pcc1"/>
    <property type="match status" value="1"/>
</dbReference>
<comment type="caution">
    <text evidence="2">The sequence shown here is derived from an EMBL/GenBank/DDBJ whole genome shotgun (WGS) entry which is preliminary data.</text>
</comment>
<organism evidence="2 3">
    <name type="scientific">Methanobrevibacter filiformis</name>
    <dbReference type="NCBI Taxonomy" id="55758"/>
    <lineage>
        <taxon>Archaea</taxon>
        <taxon>Methanobacteriati</taxon>
        <taxon>Methanobacteriota</taxon>
        <taxon>Methanomada group</taxon>
        <taxon>Methanobacteria</taxon>
        <taxon>Methanobacteriales</taxon>
        <taxon>Methanobacteriaceae</taxon>
        <taxon>Methanobrevibacter</taxon>
    </lineage>
</organism>
<evidence type="ECO:0000256" key="1">
    <source>
        <dbReference type="ARBA" id="ARBA00007073"/>
    </source>
</evidence>